<evidence type="ECO:0000313" key="2">
    <source>
        <dbReference type="EMBL" id="MFD2934361.1"/>
    </source>
</evidence>
<dbReference type="EMBL" id="JBHUOM010000002">
    <property type="protein sequence ID" value="MFD2934361.1"/>
    <property type="molecule type" value="Genomic_DNA"/>
</dbReference>
<dbReference type="InterPro" id="IPR025161">
    <property type="entry name" value="IS402-like_dom"/>
</dbReference>
<dbReference type="Pfam" id="PF13340">
    <property type="entry name" value="DUF4096"/>
    <property type="match status" value="1"/>
</dbReference>
<protein>
    <submittedName>
        <fullName evidence="2">Transposase</fullName>
    </submittedName>
</protein>
<proteinExistence type="predicted"/>
<name>A0ABW6AGE9_9BACT</name>
<comment type="caution">
    <text evidence="2">The sequence shown here is derived from an EMBL/GenBank/DDBJ whole genome shotgun (WGS) entry which is preliminary data.</text>
</comment>
<dbReference type="RefSeq" id="WP_381500073.1">
    <property type="nucleotide sequence ID" value="NZ_JBHUOM010000002.1"/>
</dbReference>
<evidence type="ECO:0000313" key="3">
    <source>
        <dbReference type="Proteomes" id="UP001597512"/>
    </source>
</evidence>
<evidence type="ECO:0000259" key="1">
    <source>
        <dbReference type="Pfam" id="PF13340"/>
    </source>
</evidence>
<gene>
    <name evidence="2" type="ORF">ACFS25_11255</name>
</gene>
<feature type="domain" description="Insertion element IS402-like" evidence="1">
    <location>
        <begin position="8"/>
        <end position="45"/>
    </location>
</feature>
<organism evidence="2 3">
    <name type="scientific">Spirosoma flavum</name>
    <dbReference type="NCBI Taxonomy" id="2048557"/>
    <lineage>
        <taxon>Bacteria</taxon>
        <taxon>Pseudomonadati</taxon>
        <taxon>Bacteroidota</taxon>
        <taxon>Cytophagia</taxon>
        <taxon>Cytophagales</taxon>
        <taxon>Cytophagaceae</taxon>
        <taxon>Spirosoma</taxon>
    </lineage>
</organism>
<accession>A0ABW6AGE9</accession>
<keyword evidence="3" id="KW-1185">Reference proteome</keyword>
<dbReference type="Proteomes" id="UP001597512">
    <property type="component" value="Unassembled WGS sequence"/>
</dbReference>
<reference evidence="3" key="1">
    <citation type="journal article" date="2019" name="Int. J. Syst. Evol. Microbiol.">
        <title>The Global Catalogue of Microorganisms (GCM) 10K type strain sequencing project: providing services to taxonomists for standard genome sequencing and annotation.</title>
        <authorList>
            <consortium name="The Broad Institute Genomics Platform"/>
            <consortium name="The Broad Institute Genome Sequencing Center for Infectious Disease"/>
            <person name="Wu L."/>
            <person name="Ma J."/>
        </authorList>
    </citation>
    <scope>NUCLEOTIDE SEQUENCE [LARGE SCALE GENOMIC DNA]</scope>
    <source>
        <strain evidence="3">KCTC 52490</strain>
    </source>
</reference>
<sequence>MTSQWQPLTDYQWAAISPFFNLKRKRKHDLRQIMDAILWLLRTGCHGAARAVAKPTALLAALASDLLLPHRRPGLTSGKKPTFLKASMQHLTNWTVNRQDVCPCLPHCALTHSLLS</sequence>